<organism evidence="3 4">
    <name type="scientific">Eubacterium plexicaudatum ASF492</name>
    <dbReference type="NCBI Taxonomy" id="1235802"/>
    <lineage>
        <taxon>Bacteria</taxon>
        <taxon>Bacillati</taxon>
        <taxon>Bacillota</taxon>
        <taxon>Clostridia</taxon>
        <taxon>Eubacteriales</taxon>
        <taxon>Eubacteriaceae</taxon>
        <taxon>Eubacterium</taxon>
    </lineage>
</organism>
<keyword evidence="4" id="KW-1185">Reference proteome</keyword>
<proteinExistence type="predicted"/>
<keyword evidence="2" id="KW-0812">Transmembrane</keyword>
<evidence type="ECO:0000256" key="1">
    <source>
        <dbReference type="SAM" id="MobiDB-lite"/>
    </source>
</evidence>
<reference evidence="3 4" key="1">
    <citation type="journal article" date="2014" name="Genome Announc.">
        <title>Draft genome sequences of the altered schaedler flora, a defined bacterial community from gnotobiotic mice.</title>
        <authorList>
            <person name="Wannemuehler M.J."/>
            <person name="Overstreet A.M."/>
            <person name="Ward D.V."/>
            <person name="Phillips G.J."/>
        </authorList>
    </citation>
    <scope>NUCLEOTIDE SEQUENCE [LARGE SCALE GENOMIC DNA]</scope>
    <source>
        <strain evidence="3 4">ASF492</strain>
    </source>
</reference>
<feature type="region of interest" description="Disordered" evidence="1">
    <location>
        <begin position="1"/>
        <end position="37"/>
    </location>
</feature>
<evidence type="ECO:0000313" key="4">
    <source>
        <dbReference type="Proteomes" id="UP000012589"/>
    </source>
</evidence>
<dbReference type="AlphaFoldDB" id="N2BBD9"/>
<accession>N2BBD9</accession>
<dbReference type="STRING" id="1235802.C823_00160"/>
<gene>
    <name evidence="3" type="ORF">C823_00160</name>
</gene>
<dbReference type="Proteomes" id="UP000012589">
    <property type="component" value="Unassembled WGS sequence"/>
</dbReference>
<evidence type="ECO:0008006" key="5">
    <source>
        <dbReference type="Google" id="ProtNLM"/>
    </source>
</evidence>
<protein>
    <recommendedName>
        <fullName evidence="5">Magnesium transporter MgtE intracellular domain-containing protein</fullName>
    </recommendedName>
</protein>
<dbReference type="PATRIC" id="fig|1235802.3.peg.171"/>
<feature type="compositionally biased region" description="Basic and acidic residues" evidence="1">
    <location>
        <begin position="10"/>
        <end position="21"/>
    </location>
</feature>
<name>N2BBD9_9FIRM</name>
<dbReference type="InterPro" id="IPR038076">
    <property type="entry name" value="MgtE_N_sf"/>
</dbReference>
<evidence type="ECO:0000313" key="3">
    <source>
        <dbReference type="EMBL" id="EMZ38997.1"/>
    </source>
</evidence>
<dbReference type="OrthoDB" id="1766808at2"/>
<evidence type="ECO:0000256" key="2">
    <source>
        <dbReference type="SAM" id="Phobius"/>
    </source>
</evidence>
<comment type="caution">
    <text evidence="3">The sequence shown here is derived from an EMBL/GenBank/DDBJ whole genome shotgun (WGS) entry which is preliminary data.</text>
</comment>
<dbReference type="SUPFAM" id="SSF158791">
    <property type="entry name" value="MgtE N-terminal domain-like"/>
    <property type="match status" value="1"/>
</dbReference>
<keyword evidence="2" id="KW-1133">Transmembrane helix</keyword>
<dbReference type="Gene3D" id="1.25.60.10">
    <property type="entry name" value="MgtE N-terminal domain-like"/>
    <property type="match status" value="1"/>
</dbReference>
<dbReference type="HOGENOM" id="CLU_1052350_0_0_9"/>
<dbReference type="EMBL" id="AQFT01000005">
    <property type="protein sequence ID" value="EMZ38997.1"/>
    <property type="molecule type" value="Genomic_DNA"/>
</dbReference>
<sequence>MPEEAMESQADAKKQEKARKKEEKKKKKQEKKAAKQDQEMAEEQETVGGKLIVAFATLVIIAIWLGILALLIRLDVGGFGSTVLYPMLKDVPYVNKILPEVKPEGNGEDADYPYQTLEEAITRIKELEGELEVALQSDKDSSAKVEDLQSQVRKLKKYRDNEAAFESIRQQFYEEVVFGEDAPDITEYQKFYEAINPDNAEVLYKEVVEQTEYDSKVDDYVKTYSSMKPKDAAAIFDTMTDNLSLVRRILEKMSSANRANILSSMNQDTAAKLTEMLEPSKR</sequence>
<feature type="transmembrane region" description="Helical" evidence="2">
    <location>
        <begin position="51"/>
        <end position="72"/>
    </location>
</feature>
<dbReference type="eggNOG" id="ENOG502Z7M1">
    <property type="taxonomic scope" value="Bacteria"/>
</dbReference>
<keyword evidence="2" id="KW-0472">Membrane</keyword>